<feature type="compositionally biased region" description="Basic and acidic residues" evidence="1">
    <location>
        <begin position="157"/>
        <end position="169"/>
    </location>
</feature>
<comment type="caution">
    <text evidence="3">The sequence shown here is derived from an EMBL/GenBank/DDBJ whole genome shotgun (WGS) entry which is preliminary data.</text>
</comment>
<dbReference type="EMBL" id="QFRJ01000007">
    <property type="protein sequence ID" value="PWH85264.1"/>
    <property type="molecule type" value="Genomic_DNA"/>
</dbReference>
<dbReference type="Proteomes" id="UP000245370">
    <property type="component" value="Unassembled WGS sequence"/>
</dbReference>
<evidence type="ECO:0000256" key="1">
    <source>
        <dbReference type="SAM" id="MobiDB-lite"/>
    </source>
</evidence>
<feature type="transmembrane region" description="Helical" evidence="2">
    <location>
        <begin position="6"/>
        <end position="24"/>
    </location>
</feature>
<name>A0A2U2XBT6_9FLAO</name>
<feature type="region of interest" description="Disordered" evidence="1">
    <location>
        <begin position="146"/>
        <end position="179"/>
    </location>
</feature>
<evidence type="ECO:0000313" key="3">
    <source>
        <dbReference type="EMBL" id="PWH85264.1"/>
    </source>
</evidence>
<protein>
    <submittedName>
        <fullName evidence="3">Uncharacterized protein</fullName>
    </submittedName>
</protein>
<sequence length="179" mass="21277">MKNRIPILFILALILPFIGIYGWLKFEKRAIQKTVKRQLMEGIPKDELIQFTFAKNDTATLLNWIHGKEFEFQGEMYDIVTRYYSEDSVKYDLWWDHEETELNRKLASLTNALINQNPEERSKSNYLNFVIRNVYCDDLKIDLEPPFQQDQYSPPFVKDKSNLLQRETKPLSPPPQFLV</sequence>
<evidence type="ECO:0000313" key="4">
    <source>
        <dbReference type="Proteomes" id="UP000245370"/>
    </source>
</evidence>
<reference evidence="3 4" key="1">
    <citation type="submission" date="2018-05" db="EMBL/GenBank/DDBJ databases">
        <title>Brumimicrobium oceani sp. nov., isolated from coastal sediment.</title>
        <authorList>
            <person name="Kou Y."/>
        </authorList>
    </citation>
    <scope>NUCLEOTIDE SEQUENCE [LARGE SCALE GENOMIC DNA]</scope>
    <source>
        <strain evidence="3 4">C305</strain>
    </source>
</reference>
<dbReference type="RefSeq" id="WP_109359667.1">
    <property type="nucleotide sequence ID" value="NZ_QFRJ01000007.1"/>
</dbReference>
<keyword evidence="2" id="KW-0472">Membrane</keyword>
<keyword evidence="2" id="KW-0812">Transmembrane</keyword>
<proteinExistence type="predicted"/>
<organism evidence="3 4">
    <name type="scientific">Brumimicrobium oceani</name>
    <dbReference type="NCBI Taxonomy" id="2100725"/>
    <lineage>
        <taxon>Bacteria</taxon>
        <taxon>Pseudomonadati</taxon>
        <taxon>Bacteroidota</taxon>
        <taxon>Flavobacteriia</taxon>
        <taxon>Flavobacteriales</taxon>
        <taxon>Crocinitomicaceae</taxon>
        <taxon>Brumimicrobium</taxon>
    </lineage>
</organism>
<evidence type="ECO:0000256" key="2">
    <source>
        <dbReference type="SAM" id="Phobius"/>
    </source>
</evidence>
<accession>A0A2U2XBT6</accession>
<keyword evidence="2" id="KW-1133">Transmembrane helix</keyword>
<gene>
    <name evidence="3" type="ORF">DIT68_10015</name>
</gene>
<reference evidence="3 4" key="2">
    <citation type="submission" date="2018-05" db="EMBL/GenBank/DDBJ databases">
        <authorList>
            <person name="Lanie J.A."/>
            <person name="Ng W.-L."/>
            <person name="Kazmierczak K.M."/>
            <person name="Andrzejewski T.M."/>
            <person name="Davidsen T.M."/>
            <person name="Wayne K.J."/>
            <person name="Tettelin H."/>
            <person name="Glass J.I."/>
            <person name="Rusch D."/>
            <person name="Podicherti R."/>
            <person name="Tsui H.-C.T."/>
            <person name="Winkler M.E."/>
        </authorList>
    </citation>
    <scope>NUCLEOTIDE SEQUENCE [LARGE SCALE GENOMIC DNA]</scope>
    <source>
        <strain evidence="3 4">C305</strain>
    </source>
</reference>
<dbReference type="OrthoDB" id="680635at2"/>
<dbReference type="AlphaFoldDB" id="A0A2U2XBT6"/>
<keyword evidence="4" id="KW-1185">Reference proteome</keyword>